<dbReference type="Proteomes" id="UP000247498">
    <property type="component" value="Unassembled WGS sequence"/>
</dbReference>
<dbReference type="AlphaFoldDB" id="A0A2V0NQH9"/>
<organism evidence="2 3">
    <name type="scientific">Raphidocelis subcapitata</name>
    <dbReference type="NCBI Taxonomy" id="307507"/>
    <lineage>
        <taxon>Eukaryota</taxon>
        <taxon>Viridiplantae</taxon>
        <taxon>Chlorophyta</taxon>
        <taxon>core chlorophytes</taxon>
        <taxon>Chlorophyceae</taxon>
        <taxon>CS clade</taxon>
        <taxon>Sphaeropleales</taxon>
        <taxon>Selenastraceae</taxon>
        <taxon>Raphidocelis</taxon>
    </lineage>
</organism>
<name>A0A2V0NQH9_9CHLO</name>
<sequence>MGAAGAYDFRSALSKLQGLADDLRQRGAAAPGAGGGAAADAPAATRAAAALRLWRANRGSLLALVTLYSIPTAAVTALFFAERQKRSDELRVADQETQLRQQIQSLQGEAEAGRQLLGSFAAELKMLEGSWRPAAARARLAALLQPGGRAADGGSAPEEAAAAASPGVAGPAGLAVGQNLIF</sequence>
<keyword evidence="3" id="KW-1185">Reference proteome</keyword>
<dbReference type="OrthoDB" id="10602493at2759"/>
<dbReference type="InParanoid" id="A0A2V0NQH9"/>
<keyword evidence="1" id="KW-0812">Transmembrane</keyword>
<keyword evidence="1" id="KW-0472">Membrane</keyword>
<dbReference type="EMBL" id="BDRX01000013">
    <property type="protein sequence ID" value="GBF89884.1"/>
    <property type="molecule type" value="Genomic_DNA"/>
</dbReference>
<gene>
    <name evidence="2" type="ORF">Rsub_02588</name>
</gene>
<evidence type="ECO:0000313" key="2">
    <source>
        <dbReference type="EMBL" id="GBF89884.1"/>
    </source>
</evidence>
<proteinExistence type="predicted"/>
<evidence type="ECO:0000313" key="3">
    <source>
        <dbReference type="Proteomes" id="UP000247498"/>
    </source>
</evidence>
<keyword evidence="1" id="KW-1133">Transmembrane helix</keyword>
<evidence type="ECO:0000256" key="1">
    <source>
        <dbReference type="SAM" id="Phobius"/>
    </source>
</evidence>
<accession>A0A2V0NQH9</accession>
<comment type="caution">
    <text evidence="2">The sequence shown here is derived from an EMBL/GenBank/DDBJ whole genome shotgun (WGS) entry which is preliminary data.</text>
</comment>
<reference evidence="2 3" key="1">
    <citation type="journal article" date="2018" name="Sci. Rep.">
        <title>Raphidocelis subcapitata (=Pseudokirchneriella subcapitata) provides an insight into genome evolution and environmental adaptations in the Sphaeropleales.</title>
        <authorList>
            <person name="Suzuki S."/>
            <person name="Yamaguchi H."/>
            <person name="Nakajima N."/>
            <person name="Kawachi M."/>
        </authorList>
    </citation>
    <scope>NUCLEOTIDE SEQUENCE [LARGE SCALE GENOMIC DNA]</scope>
    <source>
        <strain evidence="2 3">NIES-35</strain>
    </source>
</reference>
<protein>
    <submittedName>
        <fullName evidence="2">Uncharacterized protein</fullName>
    </submittedName>
</protein>
<feature type="transmembrane region" description="Helical" evidence="1">
    <location>
        <begin position="61"/>
        <end position="81"/>
    </location>
</feature>